<dbReference type="Proteomes" id="UP000490939">
    <property type="component" value="Unassembled WGS sequence"/>
</dbReference>
<evidence type="ECO:0000313" key="5">
    <source>
        <dbReference type="Proteomes" id="UP000433883"/>
    </source>
</evidence>
<name>A0A8H3VA27_VENIN</name>
<dbReference type="EMBL" id="WNWS01000032">
    <property type="protein sequence ID" value="KAE9986300.1"/>
    <property type="molecule type" value="Genomic_DNA"/>
</dbReference>
<dbReference type="Proteomes" id="UP000447873">
    <property type="component" value="Unassembled WGS sequence"/>
</dbReference>
<feature type="compositionally biased region" description="Basic and acidic residues" evidence="1">
    <location>
        <begin position="122"/>
        <end position="139"/>
    </location>
</feature>
<accession>A0A8H3VA27</accession>
<sequence>MDPNRMRGMGDAYESYYGGPPTGADRGRKRGREHSEEEEPSKRGRGNQGSRQYQSTGSLDRGHDTRPGQAAEPGQFRGYNERGRSTQTEYHGSRGASSREPLHRPQAGHVVSEISRGRVRRTPSERARLEQELDEKYGTEDGGYLIGDPTITDFKPEPTAEEKASYCRRLKGMEDWEKRNGRPWPSWTNMTDEECDAQEAEWGS</sequence>
<organism evidence="2 5">
    <name type="scientific">Venturia inaequalis</name>
    <name type="common">Apple scab fungus</name>
    <dbReference type="NCBI Taxonomy" id="5025"/>
    <lineage>
        <taxon>Eukaryota</taxon>
        <taxon>Fungi</taxon>
        <taxon>Dikarya</taxon>
        <taxon>Ascomycota</taxon>
        <taxon>Pezizomycotina</taxon>
        <taxon>Dothideomycetes</taxon>
        <taxon>Pleosporomycetidae</taxon>
        <taxon>Venturiales</taxon>
        <taxon>Venturiaceae</taxon>
        <taxon>Venturia</taxon>
    </lineage>
</organism>
<dbReference type="Proteomes" id="UP000433883">
    <property type="component" value="Unassembled WGS sequence"/>
</dbReference>
<feature type="compositionally biased region" description="Acidic residues" evidence="1">
    <location>
        <begin position="191"/>
        <end position="204"/>
    </location>
</feature>
<protein>
    <submittedName>
        <fullName evidence="2">Uncharacterized protein</fullName>
    </submittedName>
</protein>
<dbReference type="EMBL" id="WNWQ01000030">
    <property type="protein sequence ID" value="KAE9983358.1"/>
    <property type="molecule type" value="Genomic_DNA"/>
</dbReference>
<evidence type="ECO:0000313" key="4">
    <source>
        <dbReference type="EMBL" id="KAE9993988.1"/>
    </source>
</evidence>
<evidence type="ECO:0000313" key="2">
    <source>
        <dbReference type="EMBL" id="KAE9983358.1"/>
    </source>
</evidence>
<proteinExistence type="predicted"/>
<evidence type="ECO:0000313" key="6">
    <source>
        <dbReference type="Proteomes" id="UP000447873"/>
    </source>
</evidence>
<evidence type="ECO:0000313" key="3">
    <source>
        <dbReference type="EMBL" id="KAE9986300.1"/>
    </source>
</evidence>
<keyword evidence="7" id="KW-1185">Reference proteome</keyword>
<dbReference type="AlphaFoldDB" id="A0A8H3VA27"/>
<feature type="region of interest" description="Disordered" evidence="1">
    <location>
        <begin position="178"/>
        <end position="204"/>
    </location>
</feature>
<evidence type="ECO:0000313" key="7">
    <source>
        <dbReference type="Proteomes" id="UP000490939"/>
    </source>
</evidence>
<feature type="compositionally biased region" description="Polar residues" evidence="1">
    <location>
        <begin position="48"/>
        <end position="58"/>
    </location>
</feature>
<feature type="region of interest" description="Disordered" evidence="1">
    <location>
        <begin position="1"/>
        <end position="159"/>
    </location>
</feature>
<gene>
    <name evidence="2" type="ORF">BLS_004568</name>
    <name evidence="4" type="ORF">EG327_002028</name>
    <name evidence="3" type="ORF">EG328_006031</name>
</gene>
<dbReference type="EMBL" id="WNWR01000016">
    <property type="protein sequence ID" value="KAE9993988.1"/>
    <property type="molecule type" value="Genomic_DNA"/>
</dbReference>
<comment type="caution">
    <text evidence="2">The sequence shown here is derived from an EMBL/GenBank/DDBJ whole genome shotgun (WGS) entry which is preliminary data.</text>
</comment>
<evidence type="ECO:0000256" key="1">
    <source>
        <dbReference type="SAM" id="MobiDB-lite"/>
    </source>
</evidence>
<reference evidence="2 5" key="1">
    <citation type="submission" date="2019-11" db="EMBL/GenBank/DDBJ databases">
        <title>Venturia inaequalis Genome Resource.</title>
        <authorList>
            <person name="Lichtner F.J."/>
        </authorList>
    </citation>
    <scope>NUCLEOTIDE SEQUENCE [LARGE SCALE GENOMIC DNA]</scope>
    <source>
        <strain evidence="3 6">120213</strain>
        <strain evidence="2">Bline_iso_100314</strain>
        <strain evidence="4 7">DMI_063113</strain>
    </source>
</reference>